<reference evidence="1 2" key="1">
    <citation type="submission" date="2018-09" db="EMBL/GenBank/DDBJ databases">
        <title>Zymobacter palmae IAM14233 (=T109) whole genome analysis.</title>
        <authorList>
            <person name="Yanase H."/>
        </authorList>
    </citation>
    <scope>NUCLEOTIDE SEQUENCE [LARGE SCALE GENOMIC DNA]</scope>
    <source>
        <strain evidence="1 2">IAM14233</strain>
    </source>
</reference>
<dbReference type="Proteomes" id="UP000267342">
    <property type="component" value="Chromosome"/>
</dbReference>
<gene>
    <name evidence="1" type="ORF">ZBT109_1115</name>
</gene>
<name>A0A348HE24_9GAMM</name>
<organism evidence="1 2">
    <name type="scientific">Zymobacter palmae</name>
    <dbReference type="NCBI Taxonomy" id="33074"/>
    <lineage>
        <taxon>Bacteria</taxon>
        <taxon>Pseudomonadati</taxon>
        <taxon>Pseudomonadota</taxon>
        <taxon>Gammaproteobacteria</taxon>
        <taxon>Oceanospirillales</taxon>
        <taxon>Halomonadaceae</taxon>
        <taxon>Zymobacter group</taxon>
        <taxon>Zymobacter</taxon>
    </lineage>
</organism>
<accession>A0A348HE24</accession>
<dbReference type="AlphaFoldDB" id="A0A348HE24"/>
<dbReference type="EMBL" id="AP018933">
    <property type="protein sequence ID" value="BBG29876.1"/>
    <property type="molecule type" value="Genomic_DNA"/>
</dbReference>
<evidence type="ECO:0000313" key="2">
    <source>
        <dbReference type="Proteomes" id="UP000267342"/>
    </source>
</evidence>
<protein>
    <submittedName>
        <fullName evidence="1">Diguanylate cyclase/phosphodiesterase with PAS/PAC and GAF sensor</fullName>
    </submittedName>
</protein>
<keyword evidence="2" id="KW-1185">Reference proteome</keyword>
<sequence length="551" mass="62368">MMIARFKGSNSIRLLEGNADVVQPLFKTVLAERVNIKRERFTAWRGDLLFGQVDIQRIAFVRINFSEQLIDDLGIKTDQQQPVLERVIVEDIREAWRDDRTETEVLQCPRGVLARATAAKVIARDQHLRPFVARLVEDELGVERSCAAILTRLPFIKVAKLIEQVGAEPRPLDGLEELLRNDEIGVHVGAIKRCHEAGHASEFFHANILRTDCGQKSGGSRQRFRVEITDIDKMARNRCCRCHGRADEVRTTAVSLTSFEVAVGRRGTVLTVAQLVGVHRQAHGATRFTPFKPCLDQNTIKTFLLSLFLDQPRPRHHHRQLDGRCNMATFRNARGFTDVFDTTVGARTDKHFVYRDIRNFLIRFKAHVFKRTFDAATARFVRFLGRIRHGSTDRQDHFRTGAPADLRLDIRCVNLDDAIEVSILIGDPMLPALNGRVPLLRLRCKRAALDIVDGGLVDGDKPYTRPRFDRHVAHRHTAFHAKAADRATSKLNGIAGTASRTDAADYGQHDILRRDTSTQFALDTHQHVLHLLLDETLCGQHMLDLGRTDTV</sequence>
<dbReference type="AntiFam" id="ANF00098">
    <property type="entry name" value="Shadow ORF (opposite leuC)"/>
</dbReference>
<evidence type="ECO:0000313" key="1">
    <source>
        <dbReference type="EMBL" id="BBG29876.1"/>
    </source>
</evidence>
<dbReference type="KEGG" id="zpl:ZBT109_1115"/>
<proteinExistence type="predicted"/>